<organism evidence="6 7">
    <name type="scientific">Anopheles christyi</name>
    <dbReference type="NCBI Taxonomy" id="43041"/>
    <lineage>
        <taxon>Eukaryota</taxon>
        <taxon>Metazoa</taxon>
        <taxon>Ecdysozoa</taxon>
        <taxon>Arthropoda</taxon>
        <taxon>Hexapoda</taxon>
        <taxon>Insecta</taxon>
        <taxon>Pterygota</taxon>
        <taxon>Neoptera</taxon>
        <taxon>Endopterygota</taxon>
        <taxon>Diptera</taxon>
        <taxon>Nematocera</taxon>
        <taxon>Culicoidea</taxon>
        <taxon>Culicidae</taxon>
        <taxon>Anophelinae</taxon>
        <taxon>Anopheles</taxon>
    </lineage>
</organism>
<accession>A0A182JVW5</accession>
<evidence type="ECO:0000256" key="3">
    <source>
        <dbReference type="PROSITE-ProRule" id="PRU00221"/>
    </source>
</evidence>
<evidence type="ECO:0000259" key="5">
    <source>
        <dbReference type="Pfam" id="PF25171"/>
    </source>
</evidence>
<dbReference type="Pfam" id="PF25171">
    <property type="entry name" value="Beta-prop_WDR36-Utp21_1st"/>
    <property type="match status" value="1"/>
</dbReference>
<evidence type="ECO:0000259" key="4">
    <source>
        <dbReference type="Pfam" id="PF04192"/>
    </source>
</evidence>
<dbReference type="InterPro" id="IPR007319">
    <property type="entry name" value="WDR36/Utp21_C"/>
</dbReference>
<name>A0A182JVW5_9DIPT</name>
<dbReference type="InterPro" id="IPR059157">
    <property type="entry name" value="WDR36-Utp21_N"/>
</dbReference>
<dbReference type="PROSITE" id="PS00678">
    <property type="entry name" value="WD_REPEATS_1"/>
    <property type="match status" value="3"/>
</dbReference>
<dbReference type="GO" id="GO:0032040">
    <property type="term" value="C:small-subunit processome"/>
    <property type="evidence" value="ECO:0007669"/>
    <property type="project" value="InterPro"/>
</dbReference>
<dbReference type="Proteomes" id="UP000075881">
    <property type="component" value="Unassembled WGS sequence"/>
</dbReference>
<reference evidence="6" key="2">
    <citation type="submission" date="2020-05" db="UniProtKB">
        <authorList>
            <consortium name="EnsemblMetazoa"/>
        </authorList>
    </citation>
    <scope>IDENTIFICATION</scope>
    <source>
        <strain evidence="6">ACHKN1017</strain>
    </source>
</reference>
<keyword evidence="7" id="KW-1185">Reference proteome</keyword>
<feature type="repeat" description="WD" evidence="3">
    <location>
        <begin position="265"/>
        <end position="296"/>
    </location>
</feature>
<dbReference type="InterPro" id="IPR036322">
    <property type="entry name" value="WD40_repeat_dom_sf"/>
</dbReference>
<dbReference type="PANTHER" id="PTHR22840:SF12">
    <property type="entry name" value="WD REPEAT-CONTAINING PROTEIN 36"/>
    <property type="match status" value="1"/>
</dbReference>
<dbReference type="InterPro" id="IPR001680">
    <property type="entry name" value="WD40_rpt"/>
</dbReference>
<reference evidence="7" key="1">
    <citation type="submission" date="2013-03" db="EMBL/GenBank/DDBJ databases">
        <title>The Genome Sequence of Anopheles christyi ACHKN1017.</title>
        <authorList>
            <consortium name="The Broad Institute Genomics Platform"/>
            <person name="Neafsey D.E."/>
            <person name="Besansky N."/>
            <person name="Walker B."/>
            <person name="Young S.K."/>
            <person name="Zeng Q."/>
            <person name="Gargeya S."/>
            <person name="Fitzgerald M."/>
            <person name="Haas B."/>
            <person name="Abouelleil A."/>
            <person name="Allen A.W."/>
            <person name="Alvarado L."/>
            <person name="Arachchi H.M."/>
            <person name="Berlin A.M."/>
            <person name="Chapman S.B."/>
            <person name="Gainer-Dewar J."/>
            <person name="Goldberg J."/>
            <person name="Griggs A."/>
            <person name="Gujja S."/>
            <person name="Hansen M."/>
            <person name="Howarth C."/>
            <person name="Imamovic A."/>
            <person name="Ireland A."/>
            <person name="Larimer J."/>
            <person name="McCowan C."/>
            <person name="Murphy C."/>
            <person name="Pearson M."/>
            <person name="Poon T.W."/>
            <person name="Priest M."/>
            <person name="Roberts A."/>
            <person name="Saif S."/>
            <person name="Shea T."/>
            <person name="Sisk P."/>
            <person name="Sykes S."/>
            <person name="Wortman J."/>
            <person name="Nusbaum C."/>
            <person name="Birren B."/>
        </authorList>
    </citation>
    <scope>NUCLEOTIDE SEQUENCE [LARGE SCALE GENOMIC DNA]</scope>
    <source>
        <strain evidence="7">ACHKN1017</strain>
    </source>
</reference>
<dbReference type="SUPFAM" id="SSF50978">
    <property type="entry name" value="WD40 repeat-like"/>
    <property type="match status" value="2"/>
</dbReference>
<feature type="domain" description="WDR36/Utp21 C-terminal" evidence="4">
    <location>
        <begin position="707"/>
        <end position="920"/>
    </location>
</feature>
<dbReference type="GO" id="GO:0006364">
    <property type="term" value="P:rRNA processing"/>
    <property type="evidence" value="ECO:0007669"/>
    <property type="project" value="InterPro"/>
</dbReference>
<dbReference type="PROSITE" id="PS50294">
    <property type="entry name" value="WD_REPEATS_REGION"/>
    <property type="match status" value="3"/>
</dbReference>
<dbReference type="InterPro" id="IPR015943">
    <property type="entry name" value="WD40/YVTN_repeat-like_dom_sf"/>
</dbReference>
<protein>
    <submittedName>
        <fullName evidence="6">Uncharacterized protein</fullName>
    </submittedName>
</protein>
<dbReference type="EnsemblMetazoa" id="ACHR002647-RA">
    <property type="protein sequence ID" value="ACHR002647-PA"/>
    <property type="gene ID" value="ACHR002647"/>
</dbReference>
<dbReference type="STRING" id="43041.A0A182JVW5"/>
<dbReference type="Gene3D" id="2.130.10.10">
    <property type="entry name" value="YVTN repeat-like/Quinoprotein amine dehydrogenase"/>
    <property type="match status" value="2"/>
</dbReference>
<dbReference type="Pfam" id="PF04192">
    <property type="entry name" value="Utp21"/>
    <property type="match status" value="1"/>
</dbReference>
<sequence length="924" mass="103220">MNSSHLFQPNRALGYVSNHIPPNVRYIDQRRENVVITCVGRSFHAYGCNSFRLIRTGRIHPADITAMAADGFLTYVAAGNLIYGWRSSVELRKVYRGHEKAVHLLLPFAKHLISVDESSLLKIWIVSTQELYLEIPFANNTFKISAIVHPSSYKNKILLGSAQGGLQLWNLKSFKLVHKFADFDSKVMVMEQAPAIDVIAVGLHSGRIVLLNIQYDQAVMEVHQDWGAVTAISFRTDGTSIMSSASSNGQVVFWDLEEKTIVSTLMAHDDSVTGLHFLPNEPLLITSSPDNSLKMWIFDLSDGGARLLRFREGHAASPTCIRYHGASGRNIVSAGEDSSLRIFSTVAETLNCSLGKASYNRKASKKQKKKSDDPFRMPPISYFTSEVTRDKEWDSIAALHQGLVQVTTWSYDKRRMGDLHLVPEVFQNKQHNKDFSVIATCLCLSHCGNFVTIGYSSGHVERFNVQSGIHRASYGSPTAHNDYVRGLSSDNLNQLIVSGAADGLLKFWNFKQPQTSVVKTPIDTLDMGDPITLIRTHRESAILCAALDDFTVLLVDMDTRVIVRRFEGHHGTITDACFSPDSRWLITTAQDCVVKVWDIPSSYLIDQFRVSHMCTSLTMSPTGDFLATAHVDYRGINLWANKSLFTNVTLRGLKPESDAPLLDLPTALCDEQQDGIGFPIHTMKQMEVDALEDAFEEINLEYNSPPQLSSELITMSNVAASRWQNLLNLDIIKKRNRPRQALKKPKSAPFFLPTVAGLDFEFDLQADVNDKLSMDGGKTVEGSSRIIETNHVDHLTPFGKLLNVALNTENYNKAIDHLMKLGPSMIDYEIRNLTPFNSGSGSLPVMGAFMNMMIYMLGQRKEFELAQSYLSLFLKLHGRTIVENEQLSKLLPGIEDAQKEGWSVLEDKLLYGLGVVSNLRNFST</sequence>
<dbReference type="AlphaFoldDB" id="A0A182JVW5"/>
<keyword evidence="2" id="KW-0677">Repeat</keyword>
<evidence type="ECO:0000313" key="7">
    <source>
        <dbReference type="Proteomes" id="UP000075881"/>
    </source>
</evidence>
<dbReference type="FunFam" id="2.130.10.10:FF:000109">
    <property type="entry name" value="WD repeat domain 36"/>
    <property type="match status" value="1"/>
</dbReference>
<feature type="domain" description="WDR36/Utp21 N-terminal" evidence="5">
    <location>
        <begin position="35"/>
        <end position="299"/>
    </location>
</feature>
<evidence type="ECO:0000256" key="2">
    <source>
        <dbReference type="ARBA" id="ARBA00022737"/>
    </source>
</evidence>
<dbReference type="PROSITE" id="PS50082">
    <property type="entry name" value="WD_REPEATS_2"/>
    <property type="match status" value="4"/>
</dbReference>
<dbReference type="VEuPathDB" id="VectorBase:ACHR002647"/>
<keyword evidence="1 3" id="KW-0853">WD repeat</keyword>
<evidence type="ECO:0000313" key="6">
    <source>
        <dbReference type="EnsemblMetazoa" id="ACHR002647-PA"/>
    </source>
</evidence>
<feature type="repeat" description="WD" evidence="3">
    <location>
        <begin position="566"/>
        <end position="607"/>
    </location>
</feature>
<evidence type="ECO:0000256" key="1">
    <source>
        <dbReference type="ARBA" id="ARBA00022574"/>
    </source>
</evidence>
<feature type="repeat" description="WD" evidence="3">
    <location>
        <begin position="222"/>
        <end position="264"/>
    </location>
</feature>
<proteinExistence type="predicted"/>
<dbReference type="SMART" id="SM00320">
    <property type="entry name" value="WD40"/>
    <property type="match status" value="9"/>
</dbReference>
<dbReference type="PANTHER" id="PTHR22840">
    <property type="entry name" value="WD REPEAT-CONTAINING PROTEIN 36"/>
    <property type="match status" value="1"/>
</dbReference>
<dbReference type="GO" id="GO:0034388">
    <property type="term" value="C:Pwp2p-containing subcomplex of 90S preribosome"/>
    <property type="evidence" value="ECO:0007669"/>
    <property type="project" value="TreeGrafter"/>
</dbReference>
<dbReference type="InterPro" id="IPR019775">
    <property type="entry name" value="WD40_repeat_CS"/>
</dbReference>
<feature type="repeat" description="WD" evidence="3">
    <location>
        <begin position="477"/>
        <end position="518"/>
    </location>
</feature>
<dbReference type="Pfam" id="PF25168">
    <property type="entry name" value="Beta-prop_WDR36-Utp21_2nd"/>
    <property type="match status" value="1"/>
</dbReference>